<evidence type="ECO:0000259" key="7">
    <source>
        <dbReference type="Pfam" id="PF02911"/>
    </source>
</evidence>
<dbReference type="NCBIfam" id="TIGR00460">
    <property type="entry name" value="fmt"/>
    <property type="match status" value="1"/>
</dbReference>
<dbReference type="EC" id="2.1.2.9" evidence="2 5"/>
<evidence type="ECO:0000256" key="5">
    <source>
        <dbReference type="HAMAP-Rule" id="MF_00182"/>
    </source>
</evidence>
<dbReference type="GO" id="GO:0005829">
    <property type="term" value="C:cytosol"/>
    <property type="evidence" value="ECO:0007669"/>
    <property type="project" value="TreeGrafter"/>
</dbReference>
<comment type="function">
    <text evidence="5">Attaches a formyl group to the free amino group of methionyl-tRNA(fMet). The formyl group appears to play a dual role in the initiator identity of N-formylmethionyl-tRNA by promoting its recognition by IF2 and preventing the misappropriation of this tRNA by the elongation apparatus.</text>
</comment>
<evidence type="ECO:0000313" key="8">
    <source>
        <dbReference type="EMBL" id="GGC79971.1"/>
    </source>
</evidence>
<evidence type="ECO:0000256" key="2">
    <source>
        <dbReference type="ARBA" id="ARBA00012261"/>
    </source>
</evidence>
<dbReference type="SUPFAM" id="SSF53328">
    <property type="entry name" value="Formyltransferase"/>
    <property type="match status" value="1"/>
</dbReference>
<dbReference type="InterPro" id="IPR002376">
    <property type="entry name" value="Formyl_transf_N"/>
</dbReference>
<feature type="binding site" evidence="5">
    <location>
        <begin position="109"/>
        <end position="112"/>
    </location>
    <ligand>
        <name>(6S)-5,6,7,8-tetrahydrofolate</name>
        <dbReference type="ChEBI" id="CHEBI:57453"/>
    </ligand>
</feature>
<keyword evidence="3 5" id="KW-0808">Transferase</keyword>
<dbReference type="InterPro" id="IPR036477">
    <property type="entry name" value="Formyl_transf_N_sf"/>
</dbReference>
<dbReference type="Proteomes" id="UP000637002">
    <property type="component" value="Unassembled WGS sequence"/>
</dbReference>
<dbReference type="Pfam" id="PF02911">
    <property type="entry name" value="Formyl_trans_C"/>
    <property type="match status" value="1"/>
</dbReference>
<dbReference type="Gene3D" id="3.40.50.12230">
    <property type="match status" value="1"/>
</dbReference>
<keyword evidence="9" id="KW-1185">Reference proteome</keyword>
<dbReference type="PANTHER" id="PTHR11138:SF5">
    <property type="entry name" value="METHIONYL-TRNA FORMYLTRANSFERASE, MITOCHONDRIAL"/>
    <property type="match status" value="1"/>
</dbReference>
<dbReference type="InterPro" id="IPR005793">
    <property type="entry name" value="Formyl_trans_C"/>
</dbReference>
<evidence type="ECO:0000313" key="9">
    <source>
        <dbReference type="Proteomes" id="UP000637002"/>
    </source>
</evidence>
<accession>A0A916UN28</accession>
<feature type="domain" description="Formyl transferase C-terminal" evidence="7">
    <location>
        <begin position="203"/>
        <end position="300"/>
    </location>
</feature>
<reference evidence="8" key="1">
    <citation type="journal article" date="2014" name="Int. J. Syst. Evol. Microbiol.">
        <title>Complete genome sequence of Corynebacterium casei LMG S-19264T (=DSM 44701T), isolated from a smear-ripened cheese.</title>
        <authorList>
            <consortium name="US DOE Joint Genome Institute (JGI-PGF)"/>
            <person name="Walter F."/>
            <person name="Albersmeier A."/>
            <person name="Kalinowski J."/>
            <person name="Ruckert C."/>
        </authorList>
    </citation>
    <scope>NUCLEOTIDE SEQUENCE</scope>
    <source>
        <strain evidence="8">CGMCC 1.12919</strain>
    </source>
</reference>
<evidence type="ECO:0000256" key="3">
    <source>
        <dbReference type="ARBA" id="ARBA00022679"/>
    </source>
</evidence>
<protein>
    <recommendedName>
        <fullName evidence="2 5">Methionyl-tRNA formyltransferase</fullName>
        <ecNumber evidence="2 5">2.1.2.9</ecNumber>
    </recommendedName>
</protein>
<gene>
    <name evidence="5 8" type="primary">fmt</name>
    <name evidence="8" type="ORF">GCM10010994_42460</name>
</gene>
<sequence length="309" mass="32214">MRIIFMGTPDFAVPALAELVGHGHELCAVYTRAPRPAGRGMGERKTPVHALAERFGLPVLTPKTLRTPEAAAAFRAHGADLAVVVAYGLILPPEILAAPAHGCFNLHASLLPRWRGAAPIQRAVMAGDTESGVCVMRMEEGLDTGPVGMAERVPVGPDMTAGELHDRLAPLGADLMARAVAALSRDALGFTPQPDTGVTYAHKIANDDARLDWTVPAAAVHNRVRGLSPFPGSFFEADLGRGQPERVKVLRTALADGTGAPGTLLGADFTVACGSGAVRLLLVQRAGKGVVPGDEFLRGARLALGATLS</sequence>
<comment type="caution">
    <text evidence="8">The sequence shown here is derived from an EMBL/GenBank/DDBJ whole genome shotgun (WGS) entry which is preliminary data.</text>
</comment>
<evidence type="ECO:0000256" key="1">
    <source>
        <dbReference type="ARBA" id="ARBA00010699"/>
    </source>
</evidence>
<dbReference type="InterPro" id="IPR044135">
    <property type="entry name" value="Met-tRNA-FMT_C"/>
</dbReference>
<proteinExistence type="inferred from homology"/>
<dbReference type="Pfam" id="PF00551">
    <property type="entry name" value="Formyl_trans_N"/>
    <property type="match status" value="1"/>
</dbReference>
<dbReference type="InterPro" id="IPR041711">
    <property type="entry name" value="Met-tRNA-FMT_N"/>
</dbReference>
<organism evidence="8 9">
    <name type="scientific">Chelatococcus reniformis</name>
    <dbReference type="NCBI Taxonomy" id="1494448"/>
    <lineage>
        <taxon>Bacteria</taxon>
        <taxon>Pseudomonadati</taxon>
        <taxon>Pseudomonadota</taxon>
        <taxon>Alphaproteobacteria</taxon>
        <taxon>Hyphomicrobiales</taxon>
        <taxon>Chelatococcaceae</taxon>
        <taxon>Chelatococcus</taxon>
    </lineage>
</organism>
<comment type="similarity">
    <text evidence="1 5">Belongs to the Fmt family.</text>
</comment>
<dbReference type="SUPFAM" id="SSF50486">
    <property type="entry name" value="FMT C-terminal domain-like"/>
    <property type="match status" value="1"/>
</dbReference>
<dbReference type="InterPro" id="IPR005794">
    <property type="entry name" value="Fmt"/>
</dbReference>
<dbReference type="HAMAP" id="MF_00182">
    <property type="entry name" value="Formyl_trans"/>
    <property type="match status" value="1"/>
</dbReference>
<dbReference type="InterPro" id="IPR011034">
    <property type="entry name" value="Formyl_transferase-like_C_sf"/>
</dbReference>
<dbReference type="CDD" id="cd08704">
    <property type="entry name" value="Met_tRNA_FMT_C"/>
    <property type="match status" value="1"/>
</dbReference>
<evidence type="ECO:0000259" key="6">
    <source>
        <dbReference type="Pfam" id="PF00551"/>
    </source>
</evidence>
<dbReference type="RefSeq" id="WP_280516321.1">
    <property type="nucleotide sequence ID" value="NZ_BMGG01000008.1"/>
</dbReference>
<reference evidence="8" key="2">
    <citation type="submission" date="2020-09" db="EMBL/GenBank/DDBJ databases">
        <authorList>
            <person name="Sun Q."/>
            <person name="Zhou Y."/>
        </authorList>
    </citation>
    <scope>NUCLEOTIDE SEQUENCE</scope>
    <source>
        <strain evidence="8">CGMCC 1.12919</strain>
    </source>
</reference>
<dbReference type="GO" id="GO:0004479">
    <property type="term" value="F:methionyl-tRNA formyltransferase activity"/>
    <property type="evidence" value="ECO:0007669"/>
    <property type="project" value="UniProtKB-UniRule"/>
</dbReference>
<dbReference type="CDD" id="cd08646">
    <property type="entry name" value="FMT_core_Met-tRNA-FMT_N"/>
    <property type="match status" value="1"/>
</dbReference>
<dbReference type="EMBL" id="BMGG01000008">
    <property type="protein sequence ID" value="GGC79971.1"/>
    <property type="molecule type" value="Genomic_DNA"/>
</dbReference>
<name>A0A916UN28_9HYPH</name>
<dbReference type="PANTHER" id="PTHR11138">
    <property type="entry name" value="METHIONYL-TRNA FORMYLTRANSFERASE"/>
    <property type="match status" value="1"/>
</dbReference>
<comment type="catalytic activity">
    <reaction evidence="5">
        <text>L-methionyl-tRNA(fMet) + (6R)-10-formyltetrahydrofolate = N-formyl-L-methionyl-tRNA(fMet) + (6S)-5,6,7,8-tetrahydrofolate + H(+)</text>
        <dbReference type="Rhea" id="RHEA:24380"/>
        <dbReference type="Rhea" id="RHEA-COMP:9952"/>
        <dbReference type="Rhea" id="RHEA-COMP:9953"/>
        <dbReference type="ChEBI" id="CHEBI:15378"/>
        <dbReference type="ChEBI" id="CHEBI:57453"/>
        <dbReference type="ChEBI" id="CHEBI:78530"/>
        <dbReference type="ChEBI" id="CHEBI:78844"/>
        <dbReference type="ChEBI" id="CHEBI:195366"/>
        <dbReference type="EC" id="2.1.2.9"/>
    </reaction>
</comment>
<dbReference type="AlphaFoldDB" id="A0A916UN28"/>
<feature type="domain" description="Formyl transferase N-terminal" evidence="6">
    <location>
        <begin position="1"/>
        <end position="180"/>
    </location>
</feature>
<keyword evidence="4 5" id="KW-0648">Protein biosynthesis</keyword>
<evidence type="ECO:0000256" key="4">
    <source>
        <dbReference type="ARBA" id="ARBA00022917"/>
    </source>
</evidence>